<dbReference type="RefSeq" id="WP_311368553.1">
    <property type="nucleotide sequence ID" value="NZ_JAVRHX010000002.1"/>
</dbReference>
<dbReference type="GO" id="GO:0016829">
    <property type="term" value="F:lyase activity"/>
    <property type="evidence" value="ECO:0007669"/>
    <property type="project" value="UniProtKB-KW"/>
</dbReference>
<dbReference type="EC" id="4.2.2.n1" evidence="4"/>
<feature type="signal peptide" evidence="2">
    <location>
        <begin position="1"/>
        <end position="23"/>
    </location>
</feature>
<organism evidence="4 5">
    <name type="scientific">Glaciecola petra</name>
    <dbReference type="NCBI Taxonomy" id="3075602"/>
    <lineage>
        <taxon>Bacteria</taxon>
        <taxon>Pseudomonadati</taxon>
        <taxon>Pseudomonadota</taxon>
        <taxon>Gammaproteobacteria</taxon>
        <taxon>Alteromonadales</taxon>
        <taxon>Alteromonadaceae</taxon>
        <taxon>Glaciecola</taxon>
    </lineage>
</organism>
<dbReference type="SUPFAM" id="SSF53955">
    <property type="entry name" value="Lysozyme-like"/>
    <property type="match status" value="1"/>
</dbReference>
<keyword evidence="5" id="KW-1185">Reference proteome</keyword>
<keyword evidence="2" id="KW-0732">Signal</keyword>
<dbReference type="Proteomes" id="UP001253545">
    <property type="component" value="Unassembled WGS sequence"/>
</dbReference>
<evidence type="ECO:0000313" key="4">
    <source>
        <dbReference type="EMBL" id="MDT0595036.1"/>
    </source>
</evidence>
<keyword evidence="4" id="KW-0456">Lyase</keyword>
<dbReference type="InterPro" id="IPR023346">
    <property type="entry name" value="Lysozyme-like_dom_sf"/>
</dbReference>
<evidence type="ECO:0000259" key="3">
    <source>
        <dbReference type="Pfam" id="PF01464"/>
    </source>
</evidence>
<evidence type="ECO:0000256" key="1">
    <source>
        <dbReference type="ARBA" id="ARBA00007734"/>
    </source>
</evidence>
<evidence type="ECO:0000313" key="5">
    <source>
        <dbReference type="Proteomes" id="UP001253545"/>
    </source>
</evidence>
<reference evidence="4 5" key="1">
    <citation type="submission" date="2023-09" db="EMBL/GenBank/DDBJ databases">
        <authorList>
            <person name="Rey-Velasco X."/>
        </authorList>
    </citation>
    <scope>NUCLEOTIDE SEQUENCE [LARGE SCALE GENOMIC DNA]</scope>
    <source>
        <strain evidence="4 5">P117</strain>
    </source>
</reference>
<dbReference type="Gene3D" id="1.10.530.10">
    <property type="match status" value="1"/>
</dbReference>
<dbReference type="PANTHER" id="PTHR37423">
    <property type="entry name" value="SOLUBLE LYTIC MUREIN TRANSGLYCOSYLASE-RELATED"/>
    <property type="match status" value="1"/>
</dbReference>
<comment type="similarity">
    <text evidence="1">Belongs to the transglycosylase Slt family.</text>
</comment>
<comment type="caution">
    <text evidence="4">The sequence shown here is derived from an EMBL/GenBank/DDBJ whole genome shotgun (WGS) entry which is preliminary data.</text>
</comment>
<accession>A0ABU2ZQX1</accession>
<dbReference type="PANTHER" id="PTHR37423:SF2">
    <property type="entry name" value="MEMBRANE-BOUND LYTIC MUREIN TRANSGLYCOSYLASE C"/>
    <property type="match status" value="1"/>
</dbReference>
<dbReference type="Pfam" id="PF01464">
    <property type="entry name" value="SLT"/>
    <property type="match status" value="1"/>
</dbReference>
<feature type="chain" id="PRO_5047533610" evidence="2">
    <location>
        <begin position="24"/>
        <end position="200"/>
    </location>
</feature>
<gene>
    <name evidence="4" type="ORF">RM552_09300</name>
</gene>
<proteinExistence type="inferred from homology"/>
<protein>
    <submittedName>
        <fullName evidence="4">Lytic transglycosylase domain-containing protein</fullName>
        <ecNumber evidence="4">4.2.2.n1</ecNumber>
    </submittedName>
</protein>
<feature type="domain" description="Transglycosylase SLT" evidence="3">
    <location>
        <begin position="79"/>
        <end position="175"/>
    </location>
</feature>
<evidence type="ECO:0000256" key="2">
    <source>
        <dbReference type="SAM" id="SignalP"/>
    </source>
</evidence>
<dbReference type="InterPro" id="IPR008258">
    <property type="entry name" value="Transglycosylase_SLT_dom_1"/>
</dbReference>
<dbReference type="EMBL" id="JAVRHX010000002">
    <property type="protein sequence ID" value="MDT0595036.1"/>
    <property type="molecule type" value="Genomic_DNA"/>
</dbReference>
<name>A0ABU2ZQX1_9ALTE</name>
<dbReference type="CDD" id="cd00254">
    <property type="entry name" value="LT-like"/>
    <property type="match status" value="1"/>
</dbReference>
<sequence>MPTVFVVLLLNIFLMLSSFTTMAQVYTYTDENGITVLTNKKPDMTRYHVKNHGCFGTCRTGVNWSITPLKPKMYATEVNAAAKVFGVDKALIRAIMHAESWFEPAALSRAGAQGLMQLMPATQKRFGVSDPHDPQQNINGGVEYLAWLMKEFNQDKQRVIAAYNAGENAVKRHDGVPPFNETREYLRRVNILYKRYNNHF</sequence>